<evidence type="ECO:0000256" key="2">
    <source>
        <dbReference type="SAM" id="SignalP"/>
    </source>
</evidence>
<proteinExistence type="predicted"/>
<protein>
    <recommendedName>
        <fullName evidence="5">Adhesin</fullName>
    </recommendedName>
</protein>
<evidence type="ECO:0008006" key="5">
    <source>
        <dbReference type="Google" id="ProtNLM"/>
    </source>
</evidence>
<dbReference type="EMBL" id="JAENMS010000003">
    <property type="protein sequence ID" value="MBL5934454.1"/>
    <property type="molecule type" value="Genomic_DNA"/>
</dbReference>
<accession>A0AAP2F0L4</accession>
<gene>
    <name evidence="3" type="ORF">I7V27_08265</name>
</gene>
<comment type="caution">
    <text evidence="3">The sequence shown here is derived from an EMBL/GenBank/DDBJ whole genome shotgun (WGS) entry which is preliminary data.</text>
</comment>
<dbReference type="RefSeq" id="WP_131489234.1">
    <property type="nucleotide sequence ID" value="NZ_JAENMR010000003.1"/>
</dbReference>
<dbReference type="Gene3D" id="2.60.40.1090">
    <property type="entry name" value="Fimbrial-type adhesion domain"/>
    <property type="match status" value="1"/>
</dbReference>
<dbReference type="GO" id="GO:0007155">
    <property type="term" value="P:cell adhesion"/>
    <property type="evidence" value="ECO:0007669"/>
    <property type="project" value="InterPro"/>
</dbReference>
<organism evidence="3 4">
    <name type="scientific">Lelliottia amnigena</name>
    <name type="common">Enterobacter amnigenus</name>
    <dbReference type="NCBI Taxonomy" id="61646"/>
    <lineage>
        <taxon>Bacteria</taxon>
        <taxon>Pseudomonadati</taxon>
        <taxon>Pseudomonadota</taxon>
        <taxon>Gammaproteobacteria</taxon>
        <taxon>Enterobacterales</taxon>
        <taxon>Enterobacteriaceae</taxon>
        <taxon>Lelliottia</taxon>
    </lineage>
</organism>
<evidence type="ECO:0000313" key="4">
    <source>
        <dbReference type="Proteomes" id="UP000653275"/>
    </source>
</evidence>
<keyword evidence="2" id="KW-0732">Signal</keyword>
<feature type="signal peptide" evidence="2">
    <location>
        <begin position="1"/>
        <end position="19"/>
    </location>
</feature>
<feature type="chain" id="PRO_5042930120" description="Adhesin" evidence="2">
    <location>
        <begin position="20"/>
        <end position="265"/>
    </location>
</feature>
<dbReference type="GO" id="GO:0009289">
    <property type="term" value="C:pilus"/>
    <property type="evidence" value="ECO:0007669"/>
    <property type="project" value="InterPro"/>
</dbReference>
<dbReference type="InterPro" id="IPR036937">
    <property type="entry name" value="Adhesion_dom_fimbrial_sf"/>
</dbReference>
<dbReference type="Proteomes" id="UP000653275">
    <property type="component" value="Unassembled WGS sequence"/>
</dbReference>
<feature type="region of interest" description="Disordered" evidence="1">
    <location>
        <begin position="73"/>
        <end position="93"/>
    </location>
</feature>
<feature type="compositionally biased region" description="Low complexity" evidence="1">
    <location>
        <begin position="84"/>
        <end position="93"/>
    </location>
</feature>
<dbReference type="AlphaFoldDB" id="A0AAP2F0L4"/>
<sequence>MKKILILLATLLVTTTTSAGLWPVITSIRPEFIGMSMGGGAYVYNYYITQTLLEVGPSVDVVMPNDYIHLTHRHNPHQDDVGGTPTASTKTSSTQTISQTAVDFYNNTGSRYTFVQHTGDQPTDECVAYIVSTFQDPSYAPWSQAFVPGGCLVVPPADEWCKITTPELVLDHGVITLKQAESSTAKTQMGVMCTTTTAVQFNMITGDDYVYLDEGKSQISVNDLPLKTKIDLPQGNSSLPVKDLLTGITKEGFHTGSGVLVMMPY</sequence>
<reference evidence="3" key="1">
    <citation type="submission" date="2020-12" db="EMBL/GenBank/DDBJ databases">
        <title>Draft genome sequence of Enterobacter spp., Lelliottia spp. and Serratia spp. isolated from drinking water reservoirs and lakes.</title>
        <authorList>
            <person name="Reitter C."/>
            <person name="Neuhaus K."/>
            <person name="Huegler M."/>
        </authorList>
    </citation>
    <scope>NUCLEOTIDE SEQUENCE</scope>
    <source>
        <strain evidence="3">TZW15</strain>
    </source>
</reference>
<name>A0AAP2F0L4_LELAM</name>
<evidence type="ECO:0000256" key="1">
    <source>
        <dbReference type="SAM" id="MobiDB-lite"/>
    </source>
</evidence>
<evidence type="ECO:0000313" key="3">
    <source>
        <dbReference type="EMBL" id="MBL5934454.1"/>
    </source>
</evidence>